<accession>A0A133VJQ0</accession>
<gene>
    <name evidence="2" type="ORF">AKJ51_03270</name>
</gene>
<dbReference type="AlphaFoldDB" id="A0A133VJQ0"/>
<dbReference type="GO" id="GO:0004519">
    <property type="term" value="F:endonuclease activity"/>
    <property type="evidence" value="ECO:0007669"/>
    <property type="project" value="InterPro"/>
</dbReference>
<dbReference type="SUPFAM" id="SSF47413">
    <property type="entry name" value="lambda repressor-like DNA-binding domains"/>
    <property type="match status" value="1"/>
</dbReference>
<dbReference type="GO" id="GO:0003677">
    <property type="term" value="F:DNA binding"/>
    <property type="evidence" value="ECO:0007669"/>
    <property type="project" value="InterPro"/>
</dbReference>
<keyword evidence="3" id="KW-1185">Reference proteome</keyword>
<dbReference type="PROSITE" id="PS50943">
    <property type="entry name" value="HTH_CROC1"/>
    <property type="match status" value="1"/>
</dbReference>
<dbReference type="Gene3D" id="3.10.28.10">
    <property type="entry name" value="Homing endonucleases"/>
    <property type="match status" value="2"/>
</dbReference>
<dbReference type="InterPro" id="IPR027434">
    <property type="entry name" value="Homing_endonucl"/>
</dbReference>
<evidence type="ECO:0000313" key="3">
    <source>
        <dbReference type="Proteomes" id="UP000070263"/>
    </source>
</evidence>
<dbReference type="Proteomes" id="UP000070263">
    <property type="component" value="Unassembled WGS sequence"/>
</dbReference>
<reference evidence="2 3" key="1">
    <citation type="journal article" date="2016" name="Sci. Rep.">
        <title>Metabolic traits of an uncultured archaeal lineage -MSBL1- from brine pools of the Red Sea.</title>
        <authorList>
            <person name="Mwirichia R."/>
            <person name="Alam I."/>
            <person name="Rashid M."/>
            <person name="Vinu M."/>
            <person name="Ba-Alawi W."/>
            <person name="Anthony Kamau A."/>
            <person name="Kamanda Ngugi D."/>
            <person name="Goker M."/>
            <person name="Klenk H.P."/>
            <person name="Bajic V."/>
            <person name="Stingl U."/>
        </authorList>
    </citation>
    <scope>NUCLEOTIDE SEQUENCE [LARGE SCALE GENOMIC DNA]</scope>
    <source>
        <strain evidence="2">SCGC-AAA382A20</strain>
    </source>
</reference>
<dbReference type="InterPro" id="IPR010982">
    <property type="entry name" value="Lambda_DNA-bd_dom_sf"/>
</dbReference>
<name>A0A133VJQ0_9EURY</name>
<feature type="domain" description="HTH cro/C1-type" evidence="1">
    <location>
        <begin position="242"/>
        <end position="297"/>
    </location>
</feature>
<dbReference type="Pfam" id="PF03161">
    <property type="entry name" value="LAGLIDADG_2"/>
    <property type="match status" value="1"/>
</dbReference>
<proteinExistence type="predicted"/>
<dbReference type="Pfam" id="PF01381">
    <property type="entry name" value="HTH_3"/>
    <property type="match status" value="1"/>
</dbReference>
<evidence type="ECO:0000313" key="2">
    <source>
        <dbReference type="EMBL" id="KXB06655.1"/>
    </source>
</evidence>
<dbReference type="InterPro" id="IPR001387">
    <property type="entry name" value="Cro/C1-type_HTH"/>
</dbReference>
<dbReference type="InterPro" id="IPR004860">
    <property type="entry name" value="LAGLIDADG_dom"/>
</dbReference>
<dbReference type="EMBL" id="LHYE01000036">
    <property type="protein sequence ID" value="KXB06655.1"/>
    <property type="molecule type" value="Genomic_DNA"/>
</dbReference>
<sequence>MNKIELLEGTLLGDASIQKQETPHGDYFYYKLTAKDEKLLEHYRKLFGKYGIKNTYIVQDNKSQGTFSLGFYMNKHSKLPGLKQKWYKERNGKTLKVVPENLKLTSTVLLHWHLGDGSVPRRKEKNNMVPPVVLAANCFSEEGVELLIRKLKELGLNFYPVEYRSGFKNGKRSGECLYSCVQDDTLFRYFSLIGVNPPSEIKNCTTGRKGKGSETHYFKDKWPTRRDWLKILSNTSKVGEIFKKKRGELDYTQKEVAEKVGISREHIRDVENCKRHASVPIFKKILDVFNFSSLNLLEKRLELS</sequence>
<comment type="caution">
    <text evidence="2">The sequence shown here is derived from an EMBL/GenBank/DDBJ whole genome shotgun (WGS) entry which is preliminary data.</text>
</comment>
<protein>
    <recommendedName>
        <fullName evidence="1">HTH cro/C1-type domain-containing protein</fullName>
    </recommendedName>
</protein>
<evidence type="ECO:0000259" key="1">
    <source>
        <dbReference type="PROSITE" id="PS50943"/>
    </source>
</evidence>
<dbReference type="Gene3D" id="1.10.260.40">
    <property type="entry name" value="lambda repressor-like DNA-binding domains"/>
    <property type="match status" value="1"/>
</dbReference>
<organism evidence="2 3">
    <name type="scientific">candidate division MSBL1 archaeon SCGC-AAA382A20</name>
    <dbReference type="NCBI Taxonomy" id="1698280"/>
    <lineage>
        <taxon>Archaea</taxon>
        <taxon>Methanobacteriati</taxon>
        <taxon>Methanobacteriota</taxon>
        <taxon>candidate division MSBL1</taxon>
    </lineage>
</organism>
<dbReference type="CDD" id="cd00093">
    <property type="entry name" value="HTH_XRE"/>
    <property type="match status" value="1"/>
</dbReference>
<dbReference type="SMART" id="SM00530">
    <property type="entry name" value="HTH_XRE"/>
    <property type="match status" value="1"/>
</dbReference>
<dbReference type="SUPFAM" id="SSF55608">
    <property type="entry name" value="Homing endonucleases"/>
    <property type="match status" value="1"/>
</dbReference>